<sequence length="235" mass="26321">ERREIEDAIGTSTSKKRPSYVPWKQLLTSAPVWAIILVHGASVFGFFTVVNQLPTYMKNVLHFNIKEPTIKLDRNPEREESVLANPKIVPEKLGAMSKPLPKYPAVTAPLRVSWIVKIVTAKTRLCPMKICAIIIKPGGKTAAKTEILKIYSKPQRIQKCLPKVVKAFLAVVVQTYGQWQIVFGILAGVYIFGSLVYLIFGTGELQEWNNPPERKKKGEEDAEEGVPLKNNKIIS</sequence>
<dbReference type="EnsemblMetazoa" id="PPAI003628-RA">
    <property type="protein sequence ID" value="PPAI003628-PA"/>
    <property type="gene ID" value="PPAI003628"/>
</dbReference>
<dbReference type="SUPFAM" id="SSF103473">
    <property type="entry name" value="MFS general substrate transporter"/>
    <property type="match status" value="1"/>
</dbReference>
<evidence type="ECO:0000256" key="6">
    <source>
        <dbReference type="SAM" id="Phobius"/>
    </source>
</evidence>
<dbReference type="GO" id="GO:0006820">
    <property type="term" value="P:monoatomic anion transport"/>
    <property type="evidence" value="ECO:0007669"/>
    <property type="project" value="TreeGrafter"/>
</dbReference>
<evidence type="ECO:0000256" key="1">
    <source>
        <dbReference type="ARBA" id="ARBA00004141"/>
    </source>
</evidence>
<keyword evidence="2 6" id="KW-0812">Transmembrane</keyword>
<dbReference type="AlphaFoldDB" id="A0A1B0D7V5"/>
<evidence type="ECO:0000313" key="8">
    <source>
        <dbReference type="Proteomes" id="UP000092462"/>
    </source>
</evidence>
<feature type="transmembrane region" description="Helical" evidence="6">
    <location>
        <begin position="30"/>
        <end position="50"/>
    </location>
</feature>
<protein>
    <submittedName>
        <fullName evidence="7">Uncharacterized protein</fullName>
    </submittedName>
</protein>
<dbReference type="InterPro" id="IPR036259">
    <property type="entry name" value="MFS_trans_sf"/>
</dbReference>
<feature type="transmembrane region" description="Helical" evidence="6">
    <location>
        <begin position="181"/>
        <end position="200"/>
    </location>
</feature>
<dbReference type="PANTHER" id="PTHR11662:SF411">
    <property type="entry name" value="GH05102P"/>
    <property type="match status" value="1"/>
</dbReference>
<proteinExistence type="predicted"/>
<dbReference type="GO" id="GO:0022857">
    <property type="term" value="F:transmembrane transporter activity"/>
    <property type="evidence" value="ECO:0007669"/>
    <property type="project" value="TreeGrafter"/>
</dbReference>
<comment type="subcellular location">
    <subcellularLocation>
        <location evidence="1">Membrane</location>
        <topology evidence="1">Multi-pass membrane protein</topology>
    </subcellularLocation>
</comment>
<keyword evidence="3 6" id="KW-1133">Transmembrane helix</keyword>
<dbReference type="VEuPathDB" id="VectorBase:PPAPM1_002190"/>
<keyword evidence="4 6" id="KW-0472">Membrane</keyword>
<keyword evidence="8" id="KW-1185">Reference proteome</keyword>
<evidence type="ECO:0000256" key="2">
    <source>
        <dbReference type="ARBA" id="ARBA00022692"/>
    </source>
</evidence>
<evidence type="ECO:0000256" key="4">
    <source>
        <dbReference type="ARBA" id="ARBA00023136"/>
    </source>
</evidence>
<dbReference type="VEuPathDB" id="VectorBase:PPAI003628"/>
<evidence type="ECO:0000256" key="5">
    <source>
        <dbReference type="SAM" id="MobiDB-lite"/>
    </source>
</evidence>
<name>A0A1B0D7V5_PHLPP</name>
<dbReference type="Proteomes" id="UP000092462">
    <property type="component" value="Unassembled WGS sequence"/>
</dbReference>
<dbReference type="InterPro" id="IPR050382">
    <property type="entry name" value="MFS_Na/Anion_cotransporter"/>
</dbReference>
<organism evidence="7 8">
    <name type="scientific">Phlebotomus papatasi</name>
    <name type="common">Sandfly</name>
    <dbReference type="NCBI Taxonomy" id="29031"/>
    <lineage>
        <taxon>Eukaryota</taxon>
        <taxon>Metazoa</taxon>
        <taxon>Ecdysozoa</taxon>
        <taxon>Arthropoda</taxon>
        <taxon>Hexapoda</taxon>
        <taxon>Insecta</taxon>
        <taxon>Pterygota</taxon>
        <taxon>Neoptera</taxon>
        <taxon>Endopterygota</taxon>
        <taxon>Diptera</taxon>
        <taxon>Nematocera</taxon>
        <taxon>Psychodoidea</taxon>
        <taxon>Psychodidae</taxon>
        <taxon>Phlebotomus</taxon>
        <taxon>Phlebotomus</taxon>
    </lineage>
</organism>
<evidence type="ECO:0000313" key="7">
    <source>
        <dbReference type="EnsemblMetazoa" id="PPAI003628-PA"/>
    </source>
</evidence>
<dbReference type="EMBL" id="AJVK01030279">
    <property type="status" value="NOT_ANNOTATED_CDS"/>
    <property type="molecule type" value="Genomic_DNA"/>
</dbReference>
<evidence type="ECO:0000256" key="3">
    <source>
        <dbReference type="ARBA" id="ARBA00022989"/>
    </source>
</evidence>
<reference evidence="7" key="1">
    <citation type="submission" date="2022-08" db="UniProtKB">
        <authorList>
            <consortium name="EnsemblMetazoa"/>
        </authorList>
    </citation>
    <scope>IDENTIFICATION</scope>
    <source>
        <strain evidence="7">Israel</strain>
    </source>
</reference>
<dbReference type="GO" id="GO:0016020">
    <property type="term" value="C:membrane"/>
    <property type="evidence" value="ECO:0007669"/>
    <property type="project" value="UniProtKB-SubCell"/>
</dbReference>
<accession>A0A1B0D7V5</accession>
<feature type="region of interest" description="Disordered" evidence="5">
    <location>
        <begin position="210"/>
        <end position="235"/>
    </location>
</feature>
<dbReference type="PANTHER" id="PTHR11662">
    <property type="entry name" value="SOLUTE CARRIER FAMILY 17"/>
    <property type="match status" value="1"/>
</dbReference>